<dbReference type="STRING" id="341454.A0A4S2MHM8"/>
<dbReference type="GO" id="GO:0032259">
    <property type="term" value="P:methylation"/>
    <property type="evidence" value="ECO:0007669"/>
    <property type="project" value="UniProtKB-KW"/>
</dbReference>
<dbReference type="InParanoid" id="A0A4S2MHM8"/>
<organism evidence="2 3">
    <name type="scientific">Ascodesmis nigricans</name>
    <dbReference type="NCBI Taxonomy" id="341454"/>
    <lineage>
        <taxon>Eukaryota</taxon>
        <taxon>Fungi</taxon>
        <taxon>Dikarya</taxon>
        <taxon>Ascomycota</taxon>
        <taxon>Pezizomycotina</taxon>
        <taxon>Pezizomycetes</taxon>
        <taxon>Pezizales</taxon>
        <taxon>Ascodesmidaceae</taxon>
        <taxon>Ascodesmis</taxon>
    </lineage>
</organism>
<dbReference type="Pfam" id="PF13489">
    <property type="entry name" value="Methyltransf_23"/>
    <property type="match status" value="1"/>
</dbReference>
<dbReference type="PANTHER" id="PTHR43591">
    <property type="entry name" value="METHYLTRANSFERASE"/>
    <property type="match status" value="1"/>
</dbReference>
<evidence type="ECO:0000313" key="3">
    <source>
        <dbReference type="Proteomes" id="UP000298138"/>
    </source>
</evidence>
<evidence type="ECO:0000313" key="2">
    <source>
        <dbReference type="EMBL" id="TGZ76262.1"/>
    </source>
</evidence>
<name>A0A4S2MHM8_9PEZI</name>
<evidence type="ECO:0000256" key="1">
    <source>
        <dbReference type="SAM" id="MobiDB-lite"/>
    </source>
</evidence>
<keyword evidence="3" id="KW-1185">Reference proteome</keyword>
<feature type="compositionally biased region" description="Low complexity" evidence="1">
    <location>
        <begin position="45"/>
        <end position="54"/>
    </location>
</feature>
<accession>A0A4S2MHM8</accession>
<keyword evidence="2" id="KW-0489">Methyltransferase</keyword>
<feature type="region of interest" description="Disordered" evidence="1">
    <location>
        <begin position="31"/>
        <end position="56"/>
    </location>
</feature>
<proteinExistence type="predicted"/>
<dbReference type="CDD" id="cd02440">
    <property type="entry name" value="AdoMet_MTases"/>
    <property type="match status" value="1"/>
</dbReference>
<dbReference type="OrthoDB" id="8300214at2759"/>
<dbReference type="EMBL" id="ML220189">
    <property type="protein sequence ID" value="TGZ76262.1"/>
    <property type="molecule type" value="Genomic_DNA"/>
</dbReference>
<dbReference type="GO" id="GO:0008168">
    <property type="term" value="F:methyltransferase activity"/>
    <property type="evidence" value="ECO:0007669"/>
    <property type="project" value="UniProtKB-KW"/>
</dbReference>
<keyword evidence="2" id="KW-0808">Transferase</keyword>
<dbReference type="Proteomes" id="UP000298138">
    <property type="component" value="Unassembled WGS sequence"/>
</dbReference>
<dbReference type="AlphaFoldDB" id="A0A4S2MHM8"/>
<dbReference type="Gene3D" id="3.40.50.150">
    <property type="entry name" value="Vaccinia Virus protein VP39"/>
    <property type="match status" value="1"/>
</dbReference>
<dbReference type="SUPFAM" id="SSF53335">
    <property type="entry name" value="S-adenosyl-L-methionine-dependent methyltransferases"/>
    <property type="match status" value="1"/>
</dbReference>
<sequence>MLIHDIDSSPIEADIPENILHFDPTTSLKNHTYANGHHYPHQQPSSSSSSSSSSDHATIFRETELMHHLQLLLLDGALYRAPLKEEPKKVLDCGTGNGLWALDFGHTHPGSEVVGVDWAPIQTGWHWPNVSFELENLEEELSFPENEFDYIHSRLLGTSIHSWPTYLSRLFRHLKPGGHIELAEQNYNFMGCDDDSLPEESRAELLMYWLHVQTALTKLNTSVSEFTPQWFGERLKEAGFVDVEVWQYKVPWSGWAKDRRLKEVGSVVCEVGKRAGDVYGNLMMTRVLRMRKDEAEEVCKRRAEINASGVHHVYHYHWQIVARKPGAS</sequence>
<reference evidence="2 3" key="1">
    <citation type="submission" date="2019-04" db="EMBL/GenBank/DDBJ databases">
        <title>Comparative genomics and transcriptomics to analyze fruiting body development in filamentous ascomycetes.</title>
        <authorList>
            <consortium name="DOE Joint Genome Institute"/>
            <person name="Lutkenhaus R."/>
            <person name="Traeger S."/>
            <person name="Breuer J."/>
            <person name="Kuo A."/>
            <person name="Lipzen A."/>
            <person name="Pangilinan J."/>
            <person name="Dilworth D."/>
            <person name="Sandor L."/>
            <person name="Poggeler S."/>
            <person name="Barry K."/>
            <person name="Grigoriev I.V."/>
            <person name="Nowrousian M."/>
        </authorList>
    </citation>
    <scope>NUCLEOTIDE SEQUENCE [LARGE SCALE GENOMIC DNA]</scope>
    <source>
        <strain evidence="2 3">CBS 389.68</strain>
    </source>
</reference>
<gene>
    <name evidence="2" type="ORF">EX30DRAFT_399388</name>
</gene>
<dbReference type="InterPro" id="IPR029063">
    <property type="entry name" value="SAM-dependent_MTases_sf"/>
</dbReference>
<dbReference type="PANTHER" id="PTHR43591:SF24">
    <property type="entry name" value="2-METHOXY-6-POLYPRENYL-1,4-BENZOQUINOL METHYLASE, MITOCHONDRIAL"/>
    <property type="match status" value="1"/>
</dbReference>
<protein>
    <submittedName>
        <fullName evidence="2">S-adenosyl-L-methionine-dependent methyltransferase</fullName>
    </submittedName>
</protein>